<dbReference type="Proteomes" id="UP001085076">
    <property type="component" value="Miscellaneous, Linkage group lg07"/>
</dbReference>
<gene>
    <name evidence="1" type="ORF">J5N97_025444</name>
</gene>
<comment type="caution">
    <text evidence="1">The sequence shown here is derived from an EMBL/GenBank/DDBJ whole genome shotgun (WGS) entry which is preliminary data.</text>
</comment>
<accession>A0A9D5C8A1</accession>
<dbReference type="AlphaFoldDB" id="A0A9D5C8A1"/>
<name>A0A9D5C8A1_9LILI</name>
<reference evidence="1" key="1">
    <citation type="submission" date="2021-03" db="EMBL/GenBank/DDBJ databases">
        <authorList>
            <person name="Li Z."/>
            <person name="Yang C."/>
        </authorList>
    </citation>
    <scope>NUCLEOTIDE SEQUENCE</scope>
    <source>
        <strain evidence="1">Dzin_1.0</strain>
        <tissue evidence="1">Leaf</tissue>
    </source>
</reference>
<sequence>MLKKLDVQWDHVISGQRTSRLKSQQQNVQSPCFVSLLLAHLRGTGNSHRISMRSLQEKKNKCIALLE</sequence>
<organism evidence="1 2">
    <name type="scientific">Dioscorea zingiberensis</name>
    <dbReference type="NCBI Taxonomy" id="325984"/>
    <lineage>
        <taxon>Eukaryota</taxon>
        <taxon>Viridiplantae</taxon>
        <taxon>Streptophyta</taxon>
        <taxon>Embryophyta</taxon>
        <taxon>Tracheophyta</taxon>
        <taxon>Spermatophyta</taxon>
        <taxon>Magnoliopsida</taxon>
        <taxon>Liliopsida</taxon>
        <taxon>Dioscoreales</taxon>
        <taxon>Dioscoreaceae</taxon>
        <taxon>Dioscorea</taxon>
    </lineage>
</organism>
<protein>
    <submittedName>
        <fullName evidence="1">Uncharacterized protein</fullName>
    </submittedName>
</protein>
<evidence type="ECO:0000313" key="1">
    <source>
        <dbReference type="EMBL" id="KAJ0968527.1"/>
    </source>
</evidence>
<dbReference type="EMBL" id="JAGGNH010000007">
    <property type="protein sequence ID" value="KAJ0968527.1"/>
    <property type="molecule type" value="Genomic_DNA"/>
</dbReference>
<reference evidence="1" key="2">
    <citation type="journal article" date="2022" name="Hortic Res">
        <title>The genome of Dioscorea zingiberensis sheds light on the biosynthesis, origin and evolution of the medicinally important diosgenin saponins.</title>
        <authorList>
            <person name="Li Y."/>
            <person name="Tan C."/>
            <person name="Li Z."/>
            <person name="Guo J."/>
            <person name="Li S."/>
            <person name="Chen X."/>
            <person name="Wang C."/>
            <person name="Dai X."/>
            <person name="Yang H."/>
            <person name="Song W."/>
            <person name="Hou L."/>
            <person name="Xu J."/>
            <person name="Tong Z."/>
            <person name="Xu A."/>
            <person name="Yuan X."/>
            <person name="Wang W."/>
            <person name="Yang Q."/>
            <person name="Chen L."/>
            <person name="Sun Z."/>
            <person name="Wang K."/>
            <person name="Pan B."/>
            <person name="Chen J."/>
            <person name="Bao Y."/>
            <person name="Liu F."/>
            <person name="Qi X."/>
            <person name="Gang D.R."/>
            <person name="Wen J."/>
            <person name="Li J."/>
        </authorList>
    </citation>
    <scope>NUCLEOTIDE SEQUENCE</scope>
    <source>
        <strain evidence="1">Dzin_1.0</strain>
    </source>
</reference>
<proteinExistence type="predicted"/>
<keyword evidence="2" id="KW-1185">Reference proteome</keyword>
<evidence type="ECO:0000313" key="2">
    <source>
        <dbReference type="Proteomes" id="UP001085076"/>
    </source>
</evidence>